<protein>
    <submittedName>
        <fullName evidence="1">Uncharacterized protein</fullName>
    </submittedName>
</protein>
<reference evidence="1" key="1">
    <citation type="submission" date="2022-11" db="EMBL/GenBank/DDBJ databases">
        <title>Genome Resource of Sclerotinia nivalis Strain SnTB1, a Plant Pathogen Isolated from American Ginseng.</title>
        <authorList>
            <person name="Fan S."/>
        </authorList>
    </citation>
    <scope>NUCLEOTIDE SEQUENCE</scope>
    <source>
        <strain evidence="1">SnTB1</strain>
    </source>
</reference>
<dbReference type="OrthoDB" id="3555093at2759"/>
<dbReference type="AlphaFoldDB" id="A0A9X0ARC3"/>
<keyword evidence="2" id="KW-1185">Reference proteome</keyword>
<name>A0A9X0ARC3_9HELO</name>
<comment type="caution">
    <text evidence="1">The sequence shown here is derived from an EMBL/GenBank/DDBJ whole genome shotgun (WGS) entry which is preliminary data.</text>
</comment>
<evidence type="ECO:0000313" key="1">
    <source>
        <dbReference type="EMBL" id="KAJ8067043.1"/>
    </source>
</evidence>
<dbReference type="Proteomes" id="UP001152300">
    <property type="component" value="Unassembled WGS sequence"/>
</dbReference>
<accession>A0A9X0ARC3</accession>
<evidence type="ECO:0000313" key="2">
    <source>
        <dbReference type="Proteomes" id="UP001152300"/>
    </source>
</evidence>
<sequence length="132" mass="14830">MIDLQLFASEQKKISHTISLLDGQVRQECITDITRFVDDPTCFDSAVSFLAKLDKLYISVDIEREASFKFDKLSIDPKESFSAFFSTLSHLANSCHKSDREIVNAMKQKVTAPFRTLVIGDSNPYATDDVDG</sequence>
<proteinExistence type="predicted"/>
<organism evidence="1 2">
    <name type="scientific">Sclerotinia nivalis</name>
    <dbReference type="NCBI Taxonomy" id="352851"/>
    <lineage>
        <taxon>Eukaryota</taxon>
        <taxon>Fungi</taxon>
        <taxon>Dikarya</taxon>
        <taxon>Ascomycota</taxon>
        <taxon>Pezizomycotina</taxon>
        <taxon>Leotiomycetes</taxon>
        <taxon>Helotiales</taxon>
        <taxon>Sclerotiniaceae</taxon>
        <taxon>Sclerotinia</taxon>
    </lineage>
</organism>
<dbReference type="EMBL" id="JAPEIS010000004">
    <property type="protein sequence ID" value="KAJ8067043.1"/>
    <property type="molecule type" value="Genomic_DNA"/>
</dbReference>
<gene>
    <name evidence="1" type="ORF">OCU04_004423</name>
</gene>